<dbReference type="PROSITE" id="PS00687">
    <property type="entry name" value="ALDEHYDE_DEHYDR_GLU"/>
    <property type="match status" value="1"/>
</dbReference>
<dbReference type="Proteomes" id="UP000543642">
    <property type="component" value="Unassembled WGS sequence"/>
</dbReference>
<dbReference type="EMBL" id="JACHFW010000012">
    <property type="protein sequence ID" value="MBB5265557.1"/>
    <property type="molecule type" value="Genomic_DNA"/>
</dbReference>
<dbReference type="InterPro" id="IPR016161">
    <property type="entry name" value="Ald_DH/histidinol_DH"/>
</dbReference>
<dbReference type="InterPro" id="IPR016163">
    <property type="entry name" value="Ald_DH_C"/>
</dbReference>
<comment type="caution">
    <text evidence="6">The sequence shown here is derived from an EMBL/GenBank/DDBJ whole genome shotgun (WGS) entry which is preliminary data.</text>
</comment>
<dbReference type="InterPro" id="IPR016160">
    <property type="entry name" value="Ald_DH_CS_CYS"/>
</dbReference>
<dbReference type="Pfam" id="PF00171">
    <property type="entry name" value="Aldedh"/>
    <property type="match status" value="1"/>
</dbReference>
<dbReference type="Gene3D" id="3.40.605.10">
    <property type="entry name" value="Aldehyde Dehydrogenase, Chain A, domain 1"/>
    <property type="match status" value="1"/>
</dbReference>
<dbReference type="GO" id="GO:0016620">
    <property type="term" value="F:oxidoreductase activity, acting on the aldehyde or oxo group of donors, NAD or NADP as acceptor"/>
    <property type="evidence" value="ECO:0007669"/>
    <property type="project" value="InterPro"/>
</dbReference>
<reference evidence="6 7" key="1">
    <citation type="submission" date="2020-08" db="EMBL/GenBank/DDBJ databases">
        <title>Genomic Encyclopedia of Type Strains, Phase IV (KMG-IV): sequencing the most valuable type-strain genomes for metagenomic binning, comparative biology and taxonomic classification.</title>
        <authorList>
            <person name="Goeker M."/>
        </authorList>
    </citation>
    <scope>NUCLEOTIDE SEQUENCE [LARGE SCALE GENOMIC DNA]</scope>
    <source>
        <strain evidence="6 7">DSM 106146</strain>
    </source>
</reference>
<dbReference type="FunFam" id="3.40.309.10:FF:000012">
    <property type="entry name" value="Betaine aldehyde dehydrogenase"/>
    <property type="match status" value="1"/>
</dbReference>
<feature type="domain" description="Aldehyde dehydrogenase" evidence="5">
    <location>
        <begin position="16"/>
        <end position="475"/>
    </location>
</feature>
<dbReference type="SUPFAM" id="SSF53720">
    <property type="entry name" value="ALDH-like"/>
    <property type="match status" value="1"/>
</dbReference>
<sequence length="488" mass="52935">MEFFKTYSSFIGGKFIDPEQGKIRKDCNPSNGELLAELSFSDASVLDTVVDTARTAYGSWGKSTKLFRAGILNKMADVMESNKDYLASIEARDVGKPIEEAKLQMEMCISEYKYFAASILSQDDTLVTHDNGSMSAVLREPLGVVGIILPWNAPAMLLSWKVAPALAAGNCVIVKPASAAPLIILELARLWADVIPAGVFNVILATGDGVGDALLNHKGIDKFSFTGSTAVGKHVGSVTGGNIVPCTLELGGKSANIIFEDAQIDRALQYAMLGILSTQGEICVGGSRLLLHESIYDKFLDMIVKKFEALSVGDPMNPANQIGPMIDEKQMNKVLEYIEIGKQEGARLMCGGTRVTSDGRDKGFFVAPTIFADVDNNMRIAREEIFGPVLCVMKFKDEEEAIHIANDSEYGLGAGVWTRNLPKAFRVGKALQAGTVWVNDYLTSTPGNPFGGYKRSGIGREIHKMALDNYSNVKNLCICPDENVPEFF</sequence>
<dbReference type="PROSITE" id="PS00070">
    <property type="entry name" value="ALDEHYDE_DEHYDR_CYS"/>
    <property type="match status" value="1"/>
</dbReference>
<dbReference type="InterPro" id="IPR016162">
    <property type="entry name" value="Ald_DH_N"/>
</dbReference>
<comment type="similarity">
    <text evidence="1 4">Belongs to the aldehyde dehydrogenase family.</text>
</comment>
<evidence type="ECO:0000313" key="6">
    <source>
        <dbReference type="EMBL" id="MBB5265557.1"/>
    </source>
</evidence>
<organism evidence="6 7">
    <name type="scientific">Catenibacillus scindens</name>
    <dbReference type="NCBI Taxonomy" id="673271"/>
    <lineage>
        <taxon>Bacteria</taxon>
        <taxon>Bacillati</taxon>
        <taxon>Bacillota</taxon>
        <taxon>Clostridia</taxon>
        <taxon>Lachnospirales</taxon>
        <taxon>Lachnospiraceae</taxon>
        <taxon>Catenibacillus</taxon>
    </lineage>
</organism>
<feature type="active site" evidence="3">
    <location>
        <position position="249"/>
    </location>
</feature>
<keyword evidence="2 4" id="KW-0560">Oxidoreductase</keyword>
<dbReference type="InterPro" id="IPR029510">
    <property type="entry name" value="Ald_DH_CS_GLU"/>
</dbReference>
<dbReference type="AlphaFoldDB" id="A0A7W8HD95"/>
<evidence type="ECO:0000256" key="2">
    <source>
        <dbReference type="ARBA" id="ARBA00023002"/>
    </source>
</evidence>
<keyword evidence="7" id="KW-1185">Reference proteome</keyword>
<evidence type="ECO:0000256" key="1">
    <source>
        <dbReference type="ARBA" id="ARBA00009986"/>
    </source>
</evidence>
<accession>A0A7W8HD95</accession>
<evidence type="ECO:0000313" key="7">
    <source>
        <dbReference type="Proteomes" id="UP000543642"/>
    </source>
</evidence>
<evidence type="ECO:0000256" key="3">
    <source>
        <dbReference type="PROSITE-ProRule" id="PRU10007"/>
    </source>
</evidence>
<protein>
    <submittedName>
        <fullName evidence="6">Acyl-CoA reductase-like NAD-dependent aldehyde dehydrogenase</fullName>
    </submittedName>
</protein>
<dbReference type="FunFam" id="3.40.605.10:FF:000007">
    <property type="entry name" value="NAD/NADP-dependent betaine aldehyde dehydrogenase"/>
    <property type="match status" value="1"/>
</dbReference>
<dbReference type="Gene3D" id="3.40.309.10">
    <property type="entry name" value="Aldehyde Dehydrogenase, Chain A, domain 2"/>
    <property type="match status" value="1"/>
</dbReference>
<gene>
    <name evidence="6" type="ORF">HNP82_002703</name>
</gene>
<dbReference type="RefSeq" id="WP_183775508.1">
    <property type="nucleotide sequence ID" value="NZ_JACHFW010000012.1"/>
</dbReference>
<evidence type="ECO:0000259" key="5">
    <source>
        <dbReference type="Pfam" id="PF00171"/>
    </source>
</evidence>
<evidence type="ECO:0000256" key="4">
    <source>
        <dbReference type="RuleBase" id="RU003345"/>
    </source>
</evidence>
<proteinExistence type="inferred from homology"/>
<dbReference type="InterPro" id="IPR015590">
    <property type="entry name" value="Aldehyde_DH_dom"/>
</dbReference>
<name>A0A7W8HD95_9FIRM</name>
<dbReference type="PANTHER" id="PTHR11699">
    <property type="entry name" value="ALDEHYDE DEHYDROGENASE-RELATED"/>
    <property type="match status" value="1"/>
</dbReference>